<feature type="domain" description="TonB-dependent receptor plug" evidence="8">
    <location>
        <begin position="80"/>
        <end position="191"/>
    </location>
</feature>
<dbReference type="Proteomes" id="UP000273643">
    <property type="component" value="Unassembled WGS sequence"/>
</dbReference>
<dbReference type="Pfam" id="PF07715">
    <property type="entry name" value="Plug"/>
    <property type="match status" value="1"/>
</dbReference>
<reference evidence="9 10" key="1">
    <citation type="submission" date="2018-11" db="EMBL/GenBank/DDBJ databases">
        <title>Genomic Encyclopedia of Type Strains, Phase IV (KMG-IV): sequencing the most valuable type-strain genomes for metagenomic binning, comparative biology and taxonomic classification.</title>
        <authorList>
            <person name="Goeker M."/>
        </authorList>
    </citation>
    <scope>NUCLEOTIDE SEQUENCE [LARGE SCALE GENOMIC DNA]</scope>
    <source>
        <strain evidence="9 10">DSM 16974</strain>
    </source>
</reference>
<feature type="compositionally biased region" description="Low complexity" evidence="5">
    <location>
        <begin position="44"/>
        <end position="59"/>
    </location>
</feature>
<dbReference type="Pfam" id="PF00593">
    <property type="entry name" value="TonB_dep_Rec_b-barrel"/>
    <property type="match status" value="1"/>
</dbReference>
<keyword evidence="4" id="KW-0798">TonB box</keyword>
<keyword evidence="10" id="KW-1185">Reference proteome</keyword>
<feature type="domain" description="TonB-dependent receptor-like beta-barrel" evidence="7">
    <location>
        <begin position="497"/>
        <end position="1154"/>
    </location>
</feature>
<name>A0A3N1NVV9_9GAMM</name>
<dbReference type="InterPro" id="IPR000531">
    <property type="entry name" value="Beta-barrel_TonB"/>
</dbReference>
<evidence type="ECO:0000259" key="8">
    <source>
        <dbReference type="Pfam" id="PF07715"/>
    </source>
</evidence>
<dbReference type="InterPro" id="IPR036942">
    <property type="entry name" value="Beta-barrel_TonB_sf"/>
</dbReference>
<evidence type="ECO:0000256" key="2">
    <source>
        <dbReference type="ARBA" id="ARBA00023136"/>
    </source>
</evidence>
<dbReference type="InterPro" id="IPR010104">
    <property type="entry name" value="TonB_rcpt_bac"/>
</dbReference>
<feature type="region of interest" description="Disordered" evidence="5">
    <location>
        <begin position="919"/>
        <end position="943"/>
    </location>
</feature>
<protein>
    <submittedName>
        <fullName evidence="9">TonB-dependent receptor</fullName>
    </submittedName>
</protein>
<dbReference type="PANTHER" id="PTHR40980">
    <property type="entry name" value="PLUG DOMAIN-CONTAINING PROTEIN"/>
    <property type="match status" value="1"/>
</dbReference>
<feature type="region of interest" description="Disordered" evidence="5">
    <location>
        <begin position="772"/>
        <end position="791"/>
    </location>
</feature>
<dbReference type="GO" id="GO:0009279">
    <property type="term" value="C:cell outer membrane"/>
    <property type="evidence" value="ECO:0007669"/>
    <property type="project" value="UniProtKB-SubCell"/>
</dbReference>
<accession>A0A3N1NVV9</accession>
<evidence type="ECO:0000313" key="9">
    <source>
        <dbReference type="EMBL" id="ROQ18550.1"/>
    </source>
</evidence>
<dbReference type="InterPro" id="IPR037066">
    <property type="entry name" value="Plug_dom_sf"/>
</dbReference>
<sequence>MEVPFERRPLFRLFGASVLALSLSAVAHPGYAQESDEETDEMSGAEAEPSMSEAAPAQPSMEELVVVGARLSLETARDIKRESTNIVDSVTAVDVGALPDKSVAEALQRLPGITVSRFAANNDTQHFSAEPSGVVIRGLDHVRSEFNGRDTFSADSSRGLSWEDVSPELMSRVDVYKNQSANLIEGGIAGVVDLHTRVPFDFDGEMLVGSAEVNYSEVADSFDPNVSGLYSNRWETALGDFGLLGQIATSRLDTRSEGIYLGRMGIHEPGYFEETLPDGTVRPTQEETYVPTFITARDNLYQRERTGGAFAAQWQSPDEEIVTTFQFNRSEYEQLNTEYSALNFLFALWGQPADHVIPADWPDGTYPMPGETFMFREDRSFLAGEPTAGPGWWGGSEEEAAAFGVNEEGIPLMNPTGCGWGTSQEYLEEYCEEPYDQRAVGMETNSRQIHSESMTQDASINIKWAPTHQFRANFDLQYVDATRDSYGTAGALQSYTGMYADFRGELPFVEYRDPLNVNFSEGGLQNPNSWNYAWVQDHKSASEGESLAFKADGEYDLNGTDWVESIAFGARTVNREQLVREAWNFRGITSRWESAAYFNADKTDPIDSVTYAGQETFFGGYPDPEESLTSRAFPTDYMGGGVMDSTEFLYIDPEVLGDPARVNEYFDRRNLGIGQFYPICSAEGPTRGQEVLDANGDSTCFTPGETLTVEEEVHAAYFMVNYGGPAATLFNTDIGVSGNVGVRYVETNTRSEGSVNYGSFTDSQMECYELTEGNQDNPDAPNTAPPSTPYSSGCYLVGAEAHNEQVPDMPDTVDDGNGNIIDNPAKVYLPEHIEGSREDLAFHDGTIAPVVGDKTHYHLLPSANLKLDVTDNVIVRFAYSKAMARPDFSMFRYAANINEPGIDVGYSAQCKTYNQETDSVESVPNCTPSPELSYDDQGRLTGARPRYSVNTGNPYLEPITADNYDATFEYYFDGAGMFTVNLFQKDFDNYITYGTTVVPVTNNGVTRDMYINGPVNGEGASVWGYEANVQRFLDFLPSPWDGIGFQANYTKIYNQGIENTNYDGAGGAVDADAERYVKTDALQGMSEDAYNLVLMYEKGDFAFRTAYNWRSEYLVTANDCCNLPVWQSDQGFLDASIRYRLTDGLEVSLQASNILDTTTNLLQQVRGSDHEDYPNHKVPTAWFKSDRRLSLGLRMRY</sequence>
<evidence type="ECO:0000256" key="6">
    <source>
        <dbReference type="SAM" id="SignalP"/>
    </source>
</evidence>
<feature type="region of interest" description="Disordered" evidence="5">
    <location>
        <begin position="30"/>
        <end position="59"/>
    </location>
</feature>
<comment type="similarity">
    <text evidence="4">Belongs to the TonB-dependent receptor family.</text>
</comment>
<gene>
    <name evidence="9" type="ORF">EDC38_2778</name>
</gene>
<dbReference type="EMBL" id="RJUK01000002">
    <property type="protein sequence ID" value="ROQ18550.1"/>
    <property type="molecule type" value="Genomic_DNA"/>
</dbReference>
<dbReference type="AlphaFoldDB" id="A0A3N1NVV9"/>
<feature type="compositionally biased region" description="Acidic residues" evidence="5">
    <location>
        <begin position="34"/>
        <end position="43"/>
    </location>
</feature>
<dbReference type="NCBIfam" id="TIGR01782">
    <property type="entry name" value="TonB-Xanth-Caul"/>
    <property type="match status" value="1"/>
</dbReference>
<keyword evidence="9" id="KW-0675">Receptor</keyword>
<evidence type="ECO:0000313" key="10">
    <source>
        <dbReference type="Proteomes" id="UP000273643"/>
    </source>
</evidence>
<feature type="chain" id="PRO_5017974795" evidence="6">
    <location>
        <begin position="28"/>
        <end position="1197"/>
    </location>
</feature>
<dbReference type="PANTHER" id="PTHR40980:SF3">
    <property type="entry name" value="TONB-DEPENDENT RECEPTOR-LIKE BETA-BARREL DOMAIN-CONTAINING PROTEIN"/>
    <property type="match status" value="1"/>
</dbReference>
<proteinExistence type="inferred from homology"/>
<evidence type="ECO:0000256" key="5">
    <source>
        <dbReference type="SAM" id="MobiDB-lite"/>
    </source>
</evidence>
<evidence type="ECO:0000256" key="3">
    <source>
        <dbReference type="ARBA" id="ARBA00023237"/>
    </source>
</evidence>
<evidence type="ECO:0000256" key="1">
    <source>
        <dbReference type="ARBA" id="ARBA00004442"/>
    </source>
</evidence>
<dbReference type="InterPro" id="IPR012910">
    <property type="entry name" value="Plug_dom"/>
</dbReference>
<comment type="caution">
    <text evidence="9">The sequence shown here is derived from an EMBL/GenBank/DDBJ whole genome shotgun (WGS) entry which is preliminary data.</text>
</comment>
<keyword evidence="2 4" id="KW-0472">Membrane</keyword>
<evidence type="ECO:0000256" key="4">
    <source>
        <dbReference type="RuleBase" id="RU003357"/>
    </source>
</evidence>
<keyword evidence="3" id="KW-0998">Cell outer membrane</keyword>
<keyword evidence="6" id="KW-0732">Signal</keyword>
<dbReference type="SUPFAM" id="SSF56935">
    <property type="entry name" value="Porins"/>
    <property type="match status" value="1"/>
</dbReference>
<evidence type="ECO:0000259" key="7">
    <source>
        <dbReference type="Pfam" id="PF00593"/>
    </source>
</evidence>
<dbReference type="Gene3D" id="2.170.130.10">
    <property type="entry name" value="TonB-dependent receptor, plug domain"/>
    <property type="match status" value="1"/>
</dbReference>
<dbReference type="OrthoDB" id="8727862at2"/>
<comment type="subcellular location">
    <subcellularLocation>
        <location evidence="1 4">Cell outer membrane</location>
    </subcellularLocation>
</comment>
<organism evidence="9 10">
    <name type="scientific">Marinimicrobium koreense</name>
    <dbReference type="NCBI Taxonomy" id="306545"/>
    <lineage>
        <taxon>Bacteria</taxon>
        <taxon>Pseudomonadati</taxon>
        <taxon>Pseudomonadota</taxon>
        <taxon>Gammaproteobacteria</taxon>
        <taxon>Cellvibrionales</taxon>
        <taxon>Cellvibrionaceae</taxon>
        <taxon>Marinimicrobium</taxon>
    </lineage>
</organism>
<feature type="compositionally biased region" description="Polar residues" evidence="5">
    <location>
        <begin position="919"/>
        <end position="930"/>
    </location>
</feature>
<feature type="signal peptide" evidence="6">
    <location>
        <begin position="1"/>
        <end position="27"/>
    </location>
</feature>
<dbReference type="Gene3D" id="2.40.170.20">
    <property type="entry name" value="TonB-dependent receptor, beta-barrel domain"/>
    <property type="match status" value="1"/>
</dbReference>